<keyword evidence="3 7" id="KW-0227">DNA damage</keyword>
<comment type="function">
    <text evidence="7">Involved in DNA repair and RecF pathway recombination.</text>
</comment>
<protein>
    <recommendedName>
        <fullName evidence="2 7">DNA repair protein RecO</fullName>
    </recommendedName>
    <alternativeName>
        <fullName evidence="6 7">Recombination protein O</fullName>
    </alternativeName>
</protein>
<dbReference type="Pfam" id="PF11967">
    <property type="entry name" value="RecO_N"/>
    <property type="match status" value="1"/>
</dbReference>
<dbReference type="GO" id="GO:0006310">
    <property type="term" value="P:DNA recombination"/>
    <property type="evidence" value="ECO:0007669"/>
    <property type="project" value="UniProtKB-UniRule"/>
</dbReference>
<evidence type="ECO:0000256" key="6">
    <source>
        <dbReference type="ARBA" id="ARBA00033409"/>
    </source>
</evidence>
<dbReference type="GO" id="GO:0006302">
    <property type="term" value="P:double-strand break repair"/>
    <property type="evidence" value="ECO:0007669"/>
    <property type="project" value="TreeGrafter"/>
</dbReference>
<keyword evidence="5 7" id="KW-0234">DNA repair</keyword>
<dbReference type="Pfam" id="PF02565">
    <property type="entry name" value="RecO_C"/>
    <property type="match status" value="1"/>
</dbReference>
<evidence type="ECO:0000256" key="7">
    <source>
        <dbReference type="HAMAP-Rule" id="MF_00201"/>
    </source>
</evidence>
<dbReference type="InterPro" id="IPR022572">
    <property type="entry name" value="DNA_rep/recomb_RecO_N"/>
</dbReference>
<dbReference type="RefSeq" id="WP_268611363.1">
    <property type="nucleotide sequence ID" value="NZ_CP113797.1"/>
</dbReference>
<accession>A0A9E8ZHP6</accession>
<sequence length="279" mass="30748">MSGTYKAIGINLKSTPLGEADRLLTILTEEHGLLRAVAPGSRKHKSSLGGRSSVFVVNQLLLVKGRNLDKVIQAESLESYPGLSQDLRKLTAGQYLAELALYQALSNQPQVELFRLLRQTLKWLEQLPTHLTLPCLTYATFHLLETAGIAPRVQTCCVTQQPVLPNFAESDWRIGFSTVAGGVISATADPPPDLSAQLTAAELSVLQQLAKPDLLKNLTESELAFSPFNHPQSWLSIERILRHYAQYHFDRPIRSAALIDTCFASIPVSSPIKYHDAIL</sequence>
<comment type="similarity">
    <text evidence="1 7">Belongs to the RecO family.</text>
</comment>
<dbReference type="HAMAP" id="MF_00201">
    <property type="entry name" value="RecO"/>
    <property type="match status" value="1"/>
</dbReference>
<dbReference type="GO" id="GO:0043590">
    <property type="term" value="C:bacterial nucleoid"/>
    <property type="evidence" value="ECO:0007669"/>
    <property type="project" value="TreeGrafter"/>
</dbReference>
<evidence type="ECO:0000256" key="5">
    <source>
        <dbReference type="ARBA" id="ARBA00023204"/>
    </source>
</evidence>
<dbReference type="SUPFAM" id="SSF50249">
    <property type="entry name" value="Nucleic acid-binding proteins"/>
    <property type="match status" value="1"/>
</dbReference>
<feature type="domain" description="DNA replication/recombination mediator RecO N-terminal" evidence="8">
    <location>
        <begin position="1"/>
        <end position="80"/>
    </location>
</feature>
<dbReference type="Gene3D" id="1.20.1440.120">
    <property type="entry name" value="Recombination protein O, C-terminal domain"/>
    <property type="match status" value="1"/>
</dbReference>
<evidence type="ECO:0000256" key="4">
    <source>
        <dbReference type="ARBA" id="ARBA00023172"/>
    </source>
</evidence>
<dbReference type="AlphaFoldDB" id="A0A9E8ZHP6"/>
<dbReference type="KEGG" id="tsin:OXH18_05305"/>
<proteinExistence type="inferred from homology"/>
<dbReference type="InterPro" id="IPR037278">
    <property type="entry name" value="ARFGAP/RecO"/>
</dbReference>
<keyword evidence="10" id="KW-1185">Reference proteome</keyword>
<dbReference type="SUPFAM" id="SSF57863">
    <property type="entry name" value="ArfGap/RecO-like zinc finger"/>
    <property type="match status" value="1"/>
</dbReference>
<dbReference type="InterPro" id="IPR042242">
    <property type="entry name" value="RecO_C"/>
</dbReference>
<name>A0A9E8ZHP6_9CYAN</name>
<dbReference type="PANTHER" id="PTHR33991:SF1">
    <property type="entry name" value="DNA REPAIR PROTEIN RECO"/>
    <property type="match status" value="1"/>
</dbReference>
<dbReference type="EMBL" id="CP113797">
    <property type="protein sequence ID" value="WAL61410.1"/>
    <property type="molecule type" value="Genomic_DNA"/>
</dbReference>
<dbReference type="PANTHER" id="PTHR33991">
    <property type="entry name" value="DNA REPAIR PROTEIN RECO"/>
    <property type="match status" value="1"/>
</dbReference>
<evidence type="ECO:0000313" key="10">
    <source>
        <dbReference type="Proteomes" id="UP001163152"/>
    </source>
</evidence>
<reference evidence="9" key="1">
    <citation type="submission" date="2022-12" db="EMBL/GenBank/DDBJ databases">
        <title>Polyphasic identification of a Novel Hot-Spring Cyanobacterium Ocullathermofonsia sinensis gen nov. sp. nov. and Genomic Insights on its Adaptations to the Thermal Habitat.</title>
        <authorList>
            <person name="Daroch M."/>
            <person name="Tang J."/>
            <person name="Jiang Y."/>
        </authorList>
    </citation>
    <scope>NUCLEOTIDE SEQUENCE</scope>
    <source>
        <strain evidence="9">PKUAC-SCTA174</strain>
    </source>
</reference>
<evidence type="ECO:0000256" key="2">
    <source>
        <dbReference type="ARBA" id="ARBA00021310"/>
    </source>
</evidence>
<organism evidence="9 10">
    <name type="scientific">Thermocoleostomius sinensis A174</name>
    <dbReference type="NCBI Taxonomy" id="2016057"/>
    <lineage>
        <taxon>Bacteria</taxon>
        <taxon>Bacillati</taxon>
        <taxon>Cyanobacteriota</taxon>
        <taxon>Cyanophyceae</taxon>
        <taxon>Oculatellales</taxon>
        <taxon>Oculatellaceae</taxon>
        <taxon>Thermocoleostomius</taxon>
    </lineage>
</organism>
<gene>
    <name evidence="7 9" type="primary">recO</name>
    <name evidence="9" type="ORF">OXH18_05305</name>
</gene>
<dbReference type="Proteomes" id="UP001163152">
    <property type="component" value="Chromosome"/>
</dbReference>
<evidence type="ECO:0000256" key="1">
    <source>
        <dbReference type="ARBA" id="ARBA00007452"/>
    </source>
</evidence>
<evidence type="ECO:0000259" key="8">
    <source>
        <dbReference type="Pfam" id="PF11967"/>
    </source>
</evidence>
<evidence type="ECO:0000256" key="3">
    <source>
        <dbReference type="ARBA" id="ARBA00022763"/>
    </source>
</evidence>
<keyword evidence="4 7" id="KW-0233">DNA recombination</keyword>
<dbReference type="NCBIfam" id="TIGR00613">
    <property type="entry name" value="reco"/>
    <property type="match status" value="1"/>
</dbReference>
<dbReference type="InterPro" id="IPR012340">
    <property type="entry name" value="NA-bd_OB-fold"/>
</dbReference>
<dbReference type="Gene3D" id="2.40.50.140">
    <property type="entry name" value="Nucleic acid-binding proteins"/>
    <property type="match status" value="1"/>
</dbReference>
<evidence type="ECO:0000313" key="9">
    <source>
        <dbReference type="EMBL" id="WAL61410.1"/>
    </source>
</evidence>
<dbReference type="InterPro" id="IPR003717">
    <property type="entry name" value="RecO"/>
</dbReference>